<dbReference type="eggNOG" id="COG0693">
    <property type="taxonomic scope" value="Bacteria"/>
</dbReference>
<feature type="domain" description="DJ-1/PfpI" evidence="4">
    <location>
        <begin position="56"/>
        <end position="179"/>
    </location>
</feature>
<name>A8I9F1_AZOC5</name>
<reference evidence="5 6" key="3">
    <citation type="journal article" date="2008" name="BMC Genomics">
        <title>The genome of the versatile nitrogen fixer Azorhizobium caulinodans ORS571.</title>
        <authorList>
            <person name="Lee KB."/>
            <person name="Backer P.D."/>
            <person name="Aono T."/>
            <person name="Liu CT."/>
            <person name="Suzuki S."/>
            <person name="Suzuki T."/>
            <person name="Kaneko T."/>
            <person name="Yamada M."/>
            <person name="Tabata S."/>
            <person name="Kupfer D.M."/>
            <person name="Najar F.Z."/>
            <person name="Wiley G.B."/>
            <person name="Roe B."/>
            <person name="Binnewies T.T."/>
            <person name="Ussery D.W."/>
            <person name="D'Haeze W."/>
            <person name="Herder J.D."/>
            <person name="Gevers D."/>
            <person name="Vereecke D."/>
            <person name="Holsters M."/>
            <person name="Oyaizu H."/>
        </authorList>
    </citation>
    <scope>NUCLEOTIDE SEQUENCE [LARGE SCALE GENOMIC DNA]</scope>
    <source>
        <strain evidence="6">ATCC 43989 / DSM 5975 / JCM 20966 / LMG 6465 / NBRC 14845 / NCIMB 13405 / ORS 571</strain>
    </source>
</reference>
<sequence length="290" mass="31444">MFVWRMVCPSKPGHLIRPDQTEAVMSKGKVLVLGSNATRIEIRGGGWAATGQYLNETVVPAMAVIAAGYDVVLATPDGTRPHIDPASDSAVHFEGDEAAYGRAKAFYAEHPAMTNVRTLRAVIEEGLDAYAGVFVPGGQAPVVDLMQDADVGFILRHFHERAKPTALLCHGPIVVAAAMPHAREFRAALIADDVAKARDWARGWQYAGYRMTVFSNSEEKVVEEHVLKARLHFSMVDALTVAGGAVETTAVDFEPNVIVDRELITGQNPRSDHLVGQRLVEALERAAARL</sequence>
<keyword evidence="5" id="KW-0315">Glutamine amidotransferase</keyword>
<evidence type="ECO:0000256" key="1">
    <source>
        <dbReference type="ARBA" id="ARBA00023016"/>
    </source>
</evidence>
<dbReference type="KEGG" id="azc:AZC_2782"/>
<keyword evidence="5" id="KW-0808">Transferase</keyword>
<accession>A8I9F1</accession>
<proteinExistence type="inferred from homology"/>
<dbReference type="STRING" id="438753.AZC_2782"/>
<evidence type="ECO:0000313" key="6">
    <source>
        <dbReference type="Proteomes" id="UP000000270"/>
    </source>
</evidence>
<reference evidence="5 6" key="6">
    <citation type="journal article" date="2011" name="Appl. Environ. Microbiol.">
        <title>Involvement of the azorhizobial chromosome partition gene (parA) in the onset of bacteroid differentiation during Sesbania rostrata stem nodule development.</title>
        <authorList>
            <person name="Liu CT."/>
            <person name="Lee KB."/>
            <person name="Wang YS."/>
            <person name="Peng MH."/>
            <person name="Lee KT."/>
            <person name="Suzuki S."/>
            <person name="Suzuki T."/>
            <person name="Oyaizu H."/>
        </authorList>
    </citation>
    <scope>NUCLEOTIDE SEQUENCE [LARGE SCALE GENOMIC DNA]</scope>
    <source>
        <strain evidence="6">ATCC 43989 / DSM 5975 / JCM 20966 / LMG 6465 / NBRC 14845 / NCIMB 13405 / ORS 571</strain>
    </source>
</reference>
<dbReference type="GO" id="GO:0019172">
    <property type="term" value="F:glyoxalase III activity"/>
    <property type="evidence" value="ECO:0007669"/>
    <property type="project" value="TreeGrafter"/>
</dbReference>
<dbReference type="PANTHER" id="PTHR48094:SF11">
    <property type="entry name" value="GLUTATHIONE-INDEPENDENT GLYOXALASE HSP31-RELATED"/>
    <property type="match status" value="1"/>
</dbReference>
<reference evidence="5 6" key="5">
    <citation type="journal article" date="2010" name="Appl. Environ. Microbiol.">
        <title>phrR-like gene praR of Azorhizobium caulinodans ORS571 is essential for symbiosis with Sesbania rostrata and is involved in expression of reb genes.</title>
        <authorList>
            <person name="Akiba N."/>
            <person name="Aono T."/>
            <person name="Toyazaki H."/>
            <person name="Sato S."/>
            <person name="Oyaizu H."/>
        </authorList>
    </citation>
    <scope>NUCLEOTIDE SEQUENCE [LARGE SCALE GENOMIC DNA]</scope>
    <source>
        <strain evidence="6">ATCC 43989 / DSM 5975 / JCM 20966 / LMG 6465 / NBRC 14845 / NCIMB 13405 / ORS 571</strain>
    </source>
</reference>
<dbReference type="InterPro" id="IPR029062">
    <property type="entry name" value="Class_I_gatase-like"/>
</dbReference>
<dbReference type="Pfam" id="PF01965">
    <property type="entry name" value="DJ-1_PfpI"/>
    <property type="match status" value="1"/>
</dbReference>
<dbReference type="HOGENOM" id="CLU_070319_0_0_5"/>
<dbReference type="InterPro" id="IPR002818">
    <property type="entry name" value="DJ-1/PfpI"/>
</dbReference>
<keyword evidence="6" id="KW-1185">Reference proteome</keyword>
<reference evidence="5 6" key="1">
    <citation type="journal article" date="2007" name="Appl. Environ. Microbiol.">
        <title>Rhizobial factors required for stem nodule maturation and maintenance in Sesbania rostrata-Azorhizobium caulinodans ORS571 symbiosis.</title>
        <authorList>
            <person name="Suzuki S."/>
            <person name="Aono T."/>
            <person name="Lee KB."/>
            <person name="Suzuki T."/>
            <person name="Liu CT."/>
            <person name="Miwa H."/>
            <person name="Wakao S."/>
            <person name="Iki T."/>
            <person name="Oyaizu H."/>
        </authorList>
    </citation>
    <scope>NUCLEOTIDE SEQUENCE [LARGE SCALE GENOMIC DNA]</scope>
    <source>
        <strain evidence="6">ATCC 43989 / DSM 5975 / JCM 20966 / LMG 6465 / NBRC 14845 / NCIMB 13405 / ORS 571</strain>
    </source>
</reference>
<reference evidence="6" key="2">
    <citation type="submission" date="2007-04" db="EMBL/GenBank/DDBJ databases">
        <title>Complete genome sequence of the nitrogen-fixing bacterium Azorhizobium caulinodans ORS571.</title>
        <authorList>
            <person name="Lee K.B."/>
            <person name="Backer P.D."/>
            <person name="Aono T."/>
            <person name="Liu C.T."/>
            <person name="Suzuki S."/>
            <person name="Suzuki T."/>
            <person name="Kaneko T."/>
            <person name="Yamada M."/>
            <person name="Tabata S."/>
            <person name="Kupfer D.M."/>
            <person name="Najar F.Z."/>
            <person name="Wiley G.B."/>
            <person name="Roe B."/>
            <person name="Binnewies T."/>
            <person name="Ussery D."/>
            <person name="Vereecke D."/>
            <person name="Gevers D."/>
            <person name="Holsters M."/>
            <person name="Oyaizu H."/>
        </authorList>
    </citation>
    <scope>NUCLEOTIDE SEQUENCE [LARGE SCALE GENOMIC DNA]</scope>
    <source>
        <strain evidence="6">ATCC 43989 / DSM 5975 / JCM 20966 / LMG 6465 / NBRC 14845 / NCIMB 13405 / ORS 571</strain>
    </source>
</reference>
<evidence type="ECO:0000256" key="3">
    <source>
        <dbReference type="ARBA" id="ARBA00038493"/>
    </source>
</evidence>
<dbReference type="Proteomes" id="UP000000270">
    <property type="component" value="Chromosome"/>
</dbReference>
<dbReference type="PANTHER" id="PTHR48094">
    <property type="entry name" value="PROTEIN/NUCLEIC ACID DEGLYCASE DJ-1-RELATED"/>
    <property type="match status" value="1"/>
</dbReference>
<evidence type="ECO:0000259" key="4">
    <source>
        <dbReference type="Pfam" id="PF01965"/>
    </source>
</evidence>
<dbReference type="GO" id="GO:0019243">
    <property type="term" value="P:methylglyoxal catabolic process to D-lactate via S-lactoyl-glutathione"/>
    <property type="evidence" value="ECO:0007669"/>
    <property type="project" value="TreeGrafter"/>
</dbReference>
<dbReference type="GO" id="GO:0005737">
    <property type="term" value="C:cytoplasm"/>
    <property type="evidence" value="ECO:0007669"/>
    <property type="project" value="TreeGrafter"/>
</dbReference>
<protein>
    <submittedName>
        <fullName evidence="5">Type 1 glutamine amidotransferase</fullName>
    </submittedName>
</protein>
<dbReference type="EMBL" id="AP009384">
    <property type="protein sequence ID" value="BAF88780.1"/>
    <property type="molecule type" value="Genomic_DNA"/>
</dbReference>
<dbReference type="Gene3D" id="3.40.50.880">
    <property type="match status" value="1"/>
</dbReference>
<organism evidence="5 6">
    <name type="scientific">Azorhizobium caulinodans (strain ATCC 43989 / DSM 5975 / JCM 20966 / LMG 6465 / NBRC 14845 / NCIMB 13405 / ORS 571)</name>
    <dbReference type="NCBI Taxonomy" id="438753"/>
    <lineage>
        <taxon>Bacteria</taxon>
        <taxon>Pseudomonadati</taxon>
        <taxon>Pseudomonadota</taxon>
        <taxon>Alphaproteobacteria</taxon>
        <taxon>Hyphomicrobiales</taxon>
        <taxon>Xanthobacteraceae</taxon>
        <taxon>Azorhizobium</taxon>
    </lineage>
</organism>
<reference evidence="5 6" key="4">
    <citation type="journal article" date="2009" name="Appl. Environ. Microbiol.">
        <title>Comparative genome-wide transcriptional profiling of Azorhizobium caulinodans ORS571 grown under free-living and symbiotic conditions.</title>
        <authorList>
            <person name="Tsukada S."/>
            <person name="Aono T."/>
            <person name="Akiba N."/>
            <person name="Lee KB."/>
            <person name="Liu CT."/>
            <person name="Toyazaki H."/>
            <person name="Oyaizu H."/>
        </authorList>
    </citation>
    <scope>NUCLEOTIDE SEQUENCE [LARGE SCALE GENOMIC DNA]</scope>
    <source>
        <strain evidence="6">ATCC 43989 / DSM 5975 / JCM 20966 / LMG 6465 / NBRC 14845 / NCIMB 13405 / ORS 571</strain>
    </source>
</reference>
<evidence type="ECO:0000313" key="5">
    <source>
        <dbReference type="EMBL" id="BAF88780.1"/>
    </source>
</evidence>
<dbReference type="AlphaFoldDB" id="A8I9F1"/>
<dbReference type="InterPro" id="IPR050325">
    <property type="entry name" value="Prot/Nucl_acid_deglycase"/>
</dbReference>
<comment type="similarity">
    <text evidence="3">Belongs to the peptidase C56 family. HSP31-like subfamily.</text>
</comment>
<gene>
    <name evidence="5" type="ordered locus">AZC_2782</name>
</gene>
<dbReference type="CDD" id="cd03141">
    <property type="entry name" value="GATase1_Hsp31_like"/>
    <property type="match status" value="1"/>
</dbReference>
<dbReference type="SUPFAM" id="SSF52317">
    <property type="entry name" value="Class I glutamine amidotransferase-like"/>
    <property type="match status" value="1"/>
</dbReference>
<dbReference type="GO" id="GO:0016740">
    <property type="term" value="F:transferase activity"/>
    <property type="evidence" value="ECO:0007669"/>
    <property type="project" value="UniProtKB-KW"/>
</dbReference>
<keyword evidence="1" id="KW-0346">Stress response</keyword>
<keyword evidence="2" id="KW-0456">Lyase</keyword>
<evidence type="ECO:0000256" key="2">
    <source>
        <dbReference type="ARBA" id="ARBA00023239"/>
    </source>
</evidence>